<evidence type="ECO:0000313" key="2">
    <source>
        <dbReference type="EMBL" id="KDP37874.1"/>
    </source>
</evidence>
<gene>
    <name evidence="2" type="ORF">JCGZ_06381</name>
</gene>
<protein>
    <submittedName>
        <fullName evidence="2">Uncharacterized protein</fullName>
    </submittedName>
</protein>
<evidence type="ECO:0000256" key="1">
    <source>
        <dbReference type="SAM" id="MobiDB-lite"/>
    </source>
</evidence>
<evidence type="ECO:0000313" key="3">
    <source>
        <dbReference type="Proteomes" id="UP000027138"/>
    </source>
</evidence>
<organism evidence="2 3">
    <name type="scientific">Jatropha curcas</name>
    <name type="common">Barbados nut</name>
    <dbReference type="NCBI Taxonomy" id="180498"/>
    <lineage>
        <taxon>Eukaryota</taxon>
        <taxon>Viridiplantae</taxon>
        <taxon>Streptophyta</taxon>
        <taxon>Embryophyta</taxon>
        <taxon>Tracheophyta</taxon>
        <taxon>Spermatophyta</taxon>
        <taxon>Magnoliopsida</taxon>
        <taxon>eudicotyledons</taxon>
        <taxon>Gunneridae</taxon>
        <taxon>Pentapetalae</taxon>
        <taxon>rosids</taxon>
        <taxon>fabids</taxon>
        <taxon>Malpighiales</taxon>
        <taxon>Euphorbiaceae</taxon>
        <taxon>Crotonoideae</taxon>
        <taxon>Jatropheae</taxon>
        <taxon>Jatropha</taxon>
    </lineage>
</organism>
<sequence>MQKSSKESQRAAGVPLSSSYFFDDQRPAPFSSPSTPHRGSPAFLSLLSISISGERKSHSEALTAARFRQSHLRPSLQATLTTIADKIRRFIEGIDQNGT</sequence>
<accession>A0A067L191</accession>
<name>A0A067L191_JATCU</name>
<dbReference type="AlphaFoldDB" id="A0A067L191"/>
<feature type="region of interest" description="Disordered" evidence="1">
    <location>
        <begin position="1"/>
        <end position="40"/>
    </location>
</feature>
<reference evidence="2 3" key="1">
    <citation type="journal article" date="2014" name="PLoS ONE">
        <title>Global Analysis of Gene Expression Profiles in Physic Nut (Jatropha curcas L.) Seedlings Exposed to Salt Stress.</title>
        <authorList>
            <person name="Zhang L."/>
            <person name="Zhang C."/>
            <person name="Wu P."/>
            <person name="Chen Y."/>
            <person name="Li M."/>
            <person name="Jiang H."/>
            <person name="Wu G."/>
        </authorList>
    </citation>
    <scope>NUCLEOTIDE SEQUENCE [LARGE SCALE GENOMIC DNA]</scope>
    <source>
        <strain evidence="3">cv. GZQX0401</strain>
        <tissue evidence="2">Young leaves</tissue>
    </source>
</reference>
<dbReference type="Proteomes" id="UP000027138">
    <property type="component" value="Unassembled WGS sequence"/>
</dbReference>
<keyword evidence="3" id="KW-1185">Reference proteome</keyword>
<proteinExistence type="predicted"/>
<dbReference type="EMBL" id="KK914375">
    <property type="protein sequence ID" value="KDP37874.1"/>
    <property type="molecule type" value="Genomic_DNA"/>
</dbReference>